<dbReference type="AlphaFoldDB" id="A0A918NIG5"/>
<dbReference type="EC" id="1.1.1.133" evidence="3 6"/>
<accession>A0A918NIG5</accession>
<name>A0A918NIG5_9GAMM</name>
<comment type="function">
    <text evidence="6">Catalyzes the reduction of dTDP-6-deoxy-L-lyxo-4-hexulose to yield dTDP-L-rhamnose.</text>
</comment>
<comment type="similarity">
    <text evidence="2 6">Belongs to the dTDP-4-dehydrorhamnose reductase family.</text>
</comment>
<evidence type="ECO:0000259" key="7">
    <source>
        <dbReference type="Pfam" id="PF04321"/>
    </source>
</evidence>
<organism evidence="8 9">
    <name type="scientific">Saccharospirillum salsuginis</name>
    <dbReference type="NCBI Taxonomy" id="418750"/>
    <lineage>
        <taxon>Bacteria</taxon>
        <taxon>Pseudomonadati</taxon>
        <taxon>Pseudomonadota</taxon>
        <taxon>Gammaproteobacteria</taxon>
        <taxon>Oceanospirillales</taxon>
        <taxon>Saccharospirillaceae</taxon>
        <taxon>Saccharospirillum</taxon>
    </lineage>
</organism>
<evidence type="ECO:0000256" key="3">
    <source>
        <dbReference type="ARBA" id="ARBA00012929"/>
    </source>
</evidence>
<sequence>MKILVLGAHGQVGTALCRLLTAREFPHLGCGSDTLDITDFRSVEEQLDRFKPDCVINCELVGDIDSAERDRERSDKVHREGVENLARLCHERDIVLFQLSTDQVFDGTKTTAYSESDTPNPVNAFGRSLWEGEEAIRRLWHKHIILRTAWVFGPDGDNVLKRILRQASELDVVRVPSGQKGCPTPALDVARVIIAILEQVGCDVDPPLWGTYHYVGSDVTDWPTFAETVIKAAKSFIDVEAEQVEAVDPATLGETTSRPANTELSTRKILSTFGIKQQAWRRGVQDTLKALYEPATGTGEPVR</sequence>
<reference evidence="8" key="1">
    <citation type="journal article" date="2014" name="Int. J. Syst. Evol. Microbiol.">
        <title>Complete genome sequence of Corynebacterium casei LMG S-19264T (=DSM 44701T), isolated from a smear-ripened cheese.</title>
        <authorList>
            <consortium name="US DOE Joint Genome Institute (JGI-PGF)"/>
            <person name="Walter F."/>
            <person name="Albersmeier A."/>
            <person name="Kalinowski J."/>
            <person name="Ruckert C."/>
        </authorList>
    </citation>
    <scope>NUCLEOTIDE SEQUENCE</scope>
    <source>
        <strain evidence="8">KCTC 22169</strain>
    </source>
</reference>
<protein>
    <recommendedName>
        <fullName evidence="4 6">dTDP-4-dehydrorhamnose reductase</fullName>
        <ecNumber evidence="3 6">1.1.1.133</ecNumber>
    </recommendedName>
</protein>
<comment type="cofactor">
    <cofactor evidence="6">
        <name>Mg(2+)</name>
        <dbReference type="ChEBI" id="CHEBI:18420"/>
    </cofactor>
    <text evidence="6">Binds 1 Mg(2+) ion per monomer.</text>
</comment>
<dbReference type="PANTHER" id="PTHR10491:SF4">
    <property type="entry name" value="METHIONINE ADENOSYLTRANSFERASE 2 SUBUNIT BETA"/>
    <property type="match status" value="1"/>
</dbReference>
<dbReference type="InterPro" id="IPR029903">
    <property type="entry name" value="RmlD-like-bd"/>
</dbReference>
<dbReference type="InterPro" id="IPR005913">
    <property type="entry name" value="dTDP_dehydrorham_reduct"/>
</dbReference>
<feature type="domain" description="RmlD-like substrate binding" evidence="7">
    <location>
        <begin position="1"/>
        <end position="291"/>
    </location>
</feature>
<keyword evidence="6" id="KW-0521">NADP</keyword>
<dbReference type="Proteomes" id="UP000626148">
    <property type="component" value="Unassembled WGS sequence"/>
</dbReference>
<dbReference type="RefSeq" id="WP_189612456.1">
    <property type="nucleotide sequence ID" value="NZ_BMXR01000013.1"/>
</dbReference>
<dbReference type="GO" id="GO:0008831">
    <property type="term" value="F:dTDP-4-dehydrorhamnose reductase activity"/>
    <property type="evidence" value="ECO:0007669"/>
    <property type="project" value="UniProtKB-EC"/>
</dbReference>
<evidence type="ECO:0000256" key="5">
    <source>
        <dbReference type="ARBA" id="ARBA00048200"/>
    </source>
</evidence>
<dbReference type="GO" id="GO:0019305">
    <property type="term" value="P:dTDP-rhamnose biosynthetic process"/>
    <property type="evidence" value="ECO:0007669"/>
    <property type="project" value="TreeGrafter"/>
</dbReference>
<comment type="caution">
    <text evidence="8">The sequence shown here is derived from an EMBL/GenBank/DDBJ whole genome shotgun (WGS) entry which is preliminary data.</text>
</comment>
<evidence type="ECO:0000256" key="6">
    <source>
        <dbReference type="RuleBase" id="RU364082"/>
    </source>
</evidence>
<dbReference type="CDD" id="cd05254">
    <property type="entry name" value="dTDP_HR_like_SDR_e"/>
    <property type="match status" value="1"/>
</dbReference>
<dbReference type="Gene3D" id="3.90.25.10">
    <property type="entry name" value="UDP-galactose 4-epimerase, domain 1"/>
    <property type="match status" value="1"/>
</dbReference>
<keyword evidence="6" id="KW-0560">Oxidoreductase</keyword>
<dbReference type="PANTHER" id="PTHR10491">
    <property type="entry name" value="DTDP-4-DEHYDRORHAMNOSE REDUCTASE"/>
    <property type="match status" value="1"/>
</dbReference>
<proteinExistence type="inferred from homology"/>
<keyword evidence="9" id="KW-1185">Reference proteome</keyword>
<evidence type="ECO:0000256" key="1">
    <source>
        <dbReference type="ARBA" id="ARBA00004781"/>
    </source>
</evidence>
<dbReference type="InterPro" id="IPR036291">
    <property type="entry name" value="NAD(P)-bd_dom_sf"/>
</dbReference>
<dbReference type="Gene3D" id="3.40.50.720">
    <property type="entry name" value="NAD(P)-binding Rossmann-like Domain"/>
    <property type="match status" value="1"/>
</dbReference>
<reference evidence="8" key="2">
    <citation type="submission" date="2020-09" db="EMBL/GenBank/DDBJ databases">
        <authorList>
            <person name="Sun Q."/>
            <person name="Kim S."/>
        </authorList>
    </citation>
    <scope>NUCLEOTIDE SEQUENCE</scope>
    <source>
        <strain evidence="8">KCTC 22169</strain>
    </source>
</reference>
<gene>
    <name evidence="8" type="ORF">GCM10007392_42000</name>
</gene>
<dbReference type="EMBL" id="BMXR01000013">
    <property type="protein sequence ID" value="GGX69999.1"/>
    <property type="molecule type" value="Genomic_DNA"/>
</dbReference>
<dbReference type="SUPFAM" id="SSF51735">
    <property type="entry name" value="NAD(P)-binding Rossmann-fold domains"/>
    <property type="match status" value="1"/>
</dbReference>
<dbReference type="Pfam" id="PF04321">
    <property type="entry name" value="RmlD_sub_bind"/>
    <property type="match status" value="1"/>
</dbReference>
<evidence type="ECO:0000256" key="4">
    <source>
        <dbReference type="ARBA" id="ARBA00017099"/>
    </source>
</evidence>
<comment type="pathway">
    <text evidence="1 6">Carbohydrate biosynthesis; dTDP-L-rhamnose biosynthesis.</text>
</comment>
<dbReference type="GO" id="GO:0005829">
    <property type="term" value="C:cytosol"/>
    <property type="evidence" value="ECO:0007669"/>
    <property type="project" value="TreeGrafter"/>
</dbReference>
<dbReference type="NCBIfam" id="TIGR01214">
    <property type="entry name" value="rmlD"/>
    <property type="match status" value="1"/>
</dbReference>
<comment type="catalytic activity">
    <reaction evidence="5 6">
        <text>dTDP-beta-L-rhamnose + NADP(+) = dTDP-4-dehydro-beta-L-rhamnose + NADPH + H(+)</text>
        <dbReference type="Rhea" id="RHEA:21796"/>
        <dbReference type="ChEBI" id="CHEBI:15378"/>
        <dbReference type="ChEBI" id="CHEBI:57510"/>
        <dbReference type="ChEBI" id="CHEBI:57783"/>
        <dbReference type="ChEBI" id="CHEBI:58349"/>
        <dbReference type="ChEBI" id="CHEBI:62830"/>
        <dbReference type="EC" id="1.1.1.133"/>
    </reaction>
</comment>
<evidence type="ECO:0000313" key="8">
    <source>
        <dbReference type="EMBL" id="GGX69999.1"/>
    </source>
</evidence>
<evidence type="ECO:0000313" key="9">
    <source>
        <dbReference type="Proteomes" id="UP000626148"/>
    </source>
</evidence>
<evidence type="ECO:0000256" key="2">
    <source>
        <dbReference type="ARBA" id="ARBA00010944"/>
    </source>
</evidence>